<dbReference type="InterPro" id="IPR007156">
    <property type="entry name" value="MamQ_LemA"/>
</dbReference>
<keyword evidence="3 6" id="KW-0812">Transmembrane</keyword>
<comment type="similarity">
    <text evidence="2">Belongs to the LemA family.</text>
</comment>
<comment type="subcellular location">
    <subcellularLocation>
        <location evidence="1">Membrane</location>
        <topology evidence="1">Single-pass membrane protein</topology>
    </subcellularLocation>
</comment>
<organism evidence="7 8">
    <name type="scientific">Niabella yanshanensis</name>
    <dbReference type="NCBI Taxonomy" id="577386"/>
    <lineage>
        <taxon>Bacteria</taxon>
        <taxon>Pseudomonadati</taxon>
        <taxon>Bacteroidota</taxon>
        <taxon>Chitinophagia</taxon>
        <taxon>Chitinophagales</taxon>
        <taxon>Chitinophagaceae</taxon>
        <taxon>Niabella</taxon>
    </lineage>
</organism>
<evidence type="ECO:0000256" key="1">
    <source>
        <dbReference type="ARBA" id="ARBA00004167"/>
    </source>
</evidence>
<dbReference type="InterPro" id="IPR023353">
    <property type="entry name" value="LemA-like_dom_sf"/>
</dbReference>
<dbReference type="PANTHER" id="PTHR34478">
    <property type="entry name" value="PROTEIN LEMA"/>
    <property type="match status" value="1"/>
</dbReference>
<sequence>MPQKRFSGYLIGAFIILLGLYVIVAYNSLVRKEEKMEQTWADVQNTYQRRLDLTPNLVNTVKGMASFEQETLVQVAEARSNALSASGAGLSADSYNRQTGLQDTLAAASNRLIAVIEKYPVLRGTEAYRGLQVQLEGNERRIKVARADFNAAVRDYNEAARSFPKSLVAKMFGFEVKEGFKAVEGAQNNVDIKF</sequence>
<dbReference type="Pfam" id="PF04011">
    <property type="entry name" value="LemA"/>
    <property type="match status" value="1"/>
</dbReference>
<protein>
    <submittedName>
        <fullName evidence="7">LemA family protein</fullName>
    </submittedName>
</protein>
<name>A0ABZ0W3B3_9BACT</name>
<evidence type="ECO:0000256" key="6">
    <source>
        <dbReference type="SAM" id="Phobius"/>
    </source>
</evidence>
<evidence type="ECO:0000313" key="7">
    <source>
        <dbReference type="EMBL" id="WQD37732.1"/>
    </source>
</evidence>
<evidence type="ECO:0000313" key="8">
    <source>
        <dbReference type="Proteomes" id="UP001325680"/>
    </source>
</evidence>
<evidence type="ECO:0000256" key="3">
    <source>
        <dbReference type="ARBA" id="ARBA00022692"/>
    </source>
</evidence>
<dbReference type="RefSeq" id="WP_114791493.1">
    <property type="nucleotide sequence ID" value="NZ_CP139960.1"/>
</dbReference>
<evidence type="ECO:0000256" key="5">
    <source>
        <dbReference type="ARBA" id="ARBA00023136"/>
    </source>
</evidence>
<keyword evidence="4 6" id="KW-1133">Transmembrane helix</keyword>
<gene>
    <name evidence="7" type="ORF">U0035_18840</name>
</gene>
<reference evidence="7 8" key="1">
    <citation type="submission" date="2023-12" db="EMBL/GenBank/DDBJ databases">
        <title>Genome sequencing and assembly of bacterial species from a model synthetic community.</title>
        <authorList>
            <person name="Hogle S.L."/>
        </authorList>
    </citation>
    <scope>NUCLEOTIDE SEQUENCE [LARGE SCALE GENOMIC DNA]</scope>
    <source>
        <strain evidence="7 8">HAMBI_3031</strain>
    </source>
</reference>
<dbReference type="SUPFAM" id="SSF140478">
    <property type="entry name" value="LemA-like"/>
    <property type="match status" value="1"/>
</dbReference>
<dbReference type="Proteomes" id="UP001325680">
    <property type="component" value="Chromosome"/>
</dbReference>
<dbReference type="Gene3D" id="1.20.1440.20">
    <property type="entry name" value="LemA-like domain"/>
    <property type="match status" value="1"/>
</dbReference>
<dbReference type="EMBL" id="CP139960">
    <property type="protein sequence ID" value="WQD37732.1"/>
    <property type="molecule type" value="Genomic_DNA"/>
</dbReference>
<accession>A0ABZ0W3B3</accession>
<proteinExistence type="inferred from homology"/>
<keyword evidence="8" id="KW-1185">Reference proteome</keyword>
<evidence type="ECO:0000256" key="4">
    <source>
        <dbReference type="ARBA" id="ARBA00022989"/>
    </source>
</evidence>
<feature type="transmembrane region" description="Helical" evidence="6">
    <location>
        <begin position="6"/>
        <end position="26"/>
    </location>
</feature>
<dbReference type="PANTHER" id="PTHR34478:SF2">
    <property type="entry name" value="MEMBRANE PROTEIN"/>
    <property type="match status" value="1"/>
</dbReference>
<keyword evidence="5 6" id="KW-0472">Membrane</keyword>
<evidence type="ECO:0000256" key="2">
    <source>
        <dbReference type="ARBA" id="ARBA00008854"/>
    </source>
</evidence>